<sequence length="116" mass="13317">MNGLGLTLKNGGSKSSNNHILHQNSFVHVEFDRRNIVNPIMLLVYFITQSSAQFDKGVNNLSLVTRDLNKNSEHVDKQVVLTHEKEFIVTMEIAGKEITPNTPTWLFRIKRWLKTI</sequence>
<name>A0A9J5Y804_SOLCO</name>
<comment type="caution">
    <text evidence="1">The sequence shown here is derived from an EMBL/GenBank/DDBJ whole genome shotgun (WGS) entry which is preliminary data.</text>
</comment>
<gene>
    <name evidence="1" type="ORF">H5410_037271</name>
</gene>
<accession>A0A9J5Y804</accession>
<proteinExistence type="predicted"/>
<dbReference type="Proteomes" id="UP000824120">
    <property type="component" value="Chromosome 7"/>
</dbReference>
<dbReference type="AlphaFoldDB" id="A0A9J5Y804"/>
<dbReference type="EMBL" id="JACXVP010000007">
    <property type="protein sequence ID" value="KAG5596039.1"/>
    <property type="molecule type" value="Genomic_DNA"/>
</dbReference>
<reference evidence="1 2" key="1">
    <citation type="submission" date="2020-09" db="EMBL/GenBank/DDBJ databases">
        <title>De no assembly of potato wild relative species, Solanum commersonii.</title>
        <authorList>
            <person name="Cho K."/>
        </authorList>
    </citation>
    <scope>NUCLEOTIDE SEQUENCE [LARGE SCALE GENOMIC DNA]</scope>
    <source>
        <strain evidence="1">LZ3.2</strain>
        <tissue evidence="1">Leaf</tissue>
    </source>
</reference>
<protein>
    <submittedName>
        <fullName evidence="1">Uncharacterized protein</fullName>
    </submittedName>
</protein>
<evidence type="ECO:0000313" key="1">
    <source>
        <dbReference type="EMBL" id="KAG5596039.1"/>
    </source>
</evidence>
<evidence type="ECO:0000313" key="2">
    <source>
        <dbReference type="Proteomes" id="UP000824120"/>
    </source>
</evidence>
<organism evidence="1 2">
    <name type="scientific">Solanum commersonii</name>
    <name type="common">Commerson's wild potato</name>
    <name type="synonym">Commerson's nightshade</name>
    <dbReference type="NCBI Taxonomy" id="4109"/>
    <lineage>
        <taxon>Eukaryota</taxon>
        <taxon>Viridiplantae</taxon>
        <taxon>Streptophyta</taxon>
        <taxon>Embryophyta</taxon>
        <taxon>Tracheophyta</taxon>
        <taxon>Spermatophyta</taxon>
        <taxon>Magnoliopsida</taxon>
        <taxon>eudicotyledons</taxon>
        <taxon>Gunneridae</taxon>
        <taxon>Pentapetalae</taxon>
        <taxon>asterids</taxon>
        <taxon>lamiids</taxon>
        <taxon>Solanales</taxon>
        <taxon>Solanaceae</taxon>
        <taxon>Solanoideae</taxon>
        <taxon>Solaneae</taxon>
        <taxon>Solanum</taxon>
    </lineage>
</organism>
<keyword evidence="2" id="KW-1185">Reference proteome</keyword>